<gene>
    <name evidence="1" type="ORF">NE398_15550</name>
</gene>
<accession>A0A9X4B3Q6</accession>
<organism evidence="1 2">
    <name type="scientific">Clostridium tertium</name>
    <dbReference type="NCBI Taxonomy" id="1559"/>
    <lineage>
        <taxon>Bacteria</taxon>
        <taxon>Bacillati</taxon>
        <taxon>Bacillota</taxon>
        <taxon>Clostridia</taxon>
        <taxon>Eubacteriales</taxon>
        <taxon>Clostridiaceae</taxon>
        <taxon>Clostridium</taxon>
    </lineage>
</organism>
<dbReference type="PIRSF" id="PIRSF033595">
    <property type="entry name" value="UCP033595"/>
    <property type="match status" value="1"/>
</dbReference>
<dbReference type="Proteomes" id="UP001141183">
    <property type="component" value="Unassembled WGS sequence"/>
</dbReference>
<sequence>MYIVDSLYNVTKNEEKESRYAYRIISEDFYGGQAFGIEAERQDLIEGNVINIERDEIRKISNIEEKVKELLSLIHDNQVSPIHLVDILGEYVDEYVSDFNL</sequence>
<evidence type="ECO:0000313" key="2">
    <source>
        <dbReference type="Proteomes" id="UP001141183"/>
    </source>
</evidence>
<protein>
    <submittedName>
        <fullName evidence="1">DUF6514 family protein</fullName>
    </submittedName>
</protein>
<keyword evidence="2" id="KW-1185">Reference proteome</keyword>
<comment type="caution">
    <text evidence="1">The sequence shown here is derived from an EMBL/GenBank/DDBJ whole genome shotgun (WGS) entry which is preliminary data.</text>
</comment>
<dbReference type="Pfam" id="PF20124">
    <property type="entry name" value="DUF6514"/>
    <property type="match status" value="1"/>
</dbReference>
<evidence type="ECO:0000313" key="1">
    <source>
        <dbReference type="EMBL" id="MDC4241553.1"/>
    </source>
</evidence>
<proteinExistence type="predicted"/>
<dbReference type="AlphaFoldDB" id="A0A9X4B3Q6"/>
<dbReference type="InterPro" id="IPR017016">
    <property type="entry name" value="UCP033595"/>
</dbReference>
<reference evidence="1" key="1">
    <citation type="submission" date="2022-05" db="EMBL/GenBank/DDBJ databases">
        <title>Draft genome sequence of Clostridium tertium strain CP3 isolated from Peru.</title>
        <authorList>
            <person name="Hurtado R."/>
            <person name="Lima L."/>
            <person name="Sousa T."/>
            <person name="Jaiswal A.K."/>
            <person name="Tiwari S."/>
            <person name="Maturrano L."/>
            <person name="Brenig B."/>
            <person name="Azevedo V."/>
        </authorList>
    </citation>
    <scope>NUCLEOTIDE SEQUENCE</scope>
    <source>
        <strain evidence="1">CP3</strain>
    </source>
</reference>
<dbReference type="RefSeq" id="WP_008676233.1">
    <property type="nucleotide sequence ID" value="NZ_CABKOG010000002.1"/>
</dbReference>
<name>A0A9X4B3Q6_9CLOT</name>
<dbReference type="EMBL" id="JAMRYU010000016">
    <property type="protein sequence ID" value="MDC4241553.1"/>
    <property type="molecule type" value="Genomic_DNA"/>
</dbReference>